<dbReference type="Proteomes" id="UP000503462">
    <property type="component" value="Chromosome 1"/>
</dbReference>
<dbReference type="Gene3D" id="3.30.710.10">
    <property type="entry name" value="Potassium Channel Kv1.1, Chain A"/>
    <property type="match status" value="1"/>
</dbReference>
<evidence type="ECO:0000259" key="2">
    <source>
        <dbReference type="PROSITE" id="PS50097"/>
    </source>
</evidence>
<name>A0A6H0XN65_9PEZI</name>
<evidence type="ECO:0000313" key="4">
    <source>
        <dbReference type="Proteomes" id="UP000503462"/>
    </source>
</evidence>
<dbReference type="SUPFAM" id="SSF54695">
    <property type="entry name" value="POZ domain"/>
    <property type="match status" value="1"/>
</dbReference>
<dbReference type="InterPro" id="IPR011333">
    <property type="entry name" value="SKP1/BTB/POZ_sf"/>
</dbReference>
<dbReference type="AlphaFoldDB" id="A0A6H0XN65"/>
<dbReference type="EMBL" id="CP051139">
    <property type="protein sequence ID" value="QIW96090.1"/>
    <property type="molecule type" value="Genomic_DNA"/>
</dbReference>
<proteinExistence type="predicted"/>
<dbReference type="PROSITE" id="PS50097">
    <property type="entry name" value="BTB"/>
    <property type="match status" value="1"/>
</dbReference>
<evidence type="ECO:0000313" key="3">
    <source>
        <dbReference type="EMBL" id="QIW96090.1"/>
    </source>
</evidence>
<feature type="domain" description="BTB" evidence="2">
    <location>
        <begin position="40"/>
        <end position="101"/>
    </location>
</feature>
<dbReference type="PANTHER" id="PTHR47843">
    <property type="entry name" value="BTB DOMAIN-CONTAINING PROTEIN-RELATED"/>
    <property type="match status" value="1"/>
</dbReference>
<reference evidence="3 4" key="1">
    <citation type="journal article" date="2016" name="Sci. Rep.">
        <title>Peltaster fructicola genome reveals evolution from an invasive phytopathogen to an ectophytic parasite.</title>
        <authorList>
            <person name="Xu C."/>
            <person name="Chen H."/>
            <person name="Gleason M.L."/>
            <person name="Xu J.R."/>
            <person name="Liu H."/>
            <person name="Zhang R."/>
            <person name="Sun G."/>
        </authorList>
    </citation>
    <scope>NUCLEOTIDE SEQUENCE [LARGE SCALE GENOMIC DNA]</scope>
    <source>
        <strain evidence="3 4">LNHT1506</strain>
    </source>
</reference>
<evidence type="ECO:0000256" key="1">
    <source>
        <dbReference type="SAM" id="MobiDB-lite"/>
    </source>
</evidence>
<keyword evidence="4" id="KW-1185">Reference proteome</keyword>
<dbReference type="OrthoDB" id="6359816at2759"/>
<dbReference type="PANTHER" id="PTHR47843:SF5">
    <property type="entry name" value="BTB_POZ DOMAIN PROTEIN"/>
    <property type="match status" value="1"/>
</dbReference>
<accession>A0A6H0XN65</accession>
<organism evidence="3 4">
    <name type="scientific">Peltaster fructicola</name>
    <dbReference type="NCBI Taxonomy" id="286661"/>
    <lineage>
        <taxon>Eukaryota</taxon>
        <taxon>Fungi</taxon>
        <taxon>Dikarya</taxon>
        <taxon>Ascomycota</taxon>
        <taxon>Pezizomycotina</taxon>
        <taxon>Dothideomycetes</taxon>
        <taxon>Dothideomycetes incertae sedis</taxon>
        <taxon>Peltaster</taxon>
    </lineage>
</organism>
<gene>
    <name evidence="3" type="ORF">AMS68_001608</name>
</gene>
<dbReference type="Pfam" id="PF00651">
    <property type="entry name" value="BTB"/>
    <property type="match status" value="1"/>
</dbReference>
<feature type="region of interest" description="Disordered" evidence="1">
    <location>
        <begin position="185"/>
        <end position="217"/>
    </location>
</feature>
<protein>
    <recommendedName>
        <fullName evidence="2">BTB domain-containing protein</fullName>
    </recommendedName>
</protein>
<dbReference type="InterPro" id="IPR000210">
    <property type="entry name" value="BTB/POZ_dom"/>
</dbReference>
<sequence length="324" mass="35826">MASFRGDFPSASNTFRTMSDQPQSELLGALRQLYRASEYSDLTIISKDGDKLPAHRAIVCPRSSFLAQAVRERRWHDNVEGQIALMVDEPDIIGLVFEYLYMLDYVPHPPSPSVTSSAGPDHDSDSLSVRTDPIHFGHVYGTSAVSAFGGPRDSLSAQSPFTVPFTHSRDRSESQLTVHALPGTADFSGLGRSDGHRRLSGRSNLSGAPDPSPLATREPNLVLHAKMYAAGERYGVKGLKSLAHDKFKIQLTKHWDSSEFSEAIHVVYNSTPSSDKDMRETVADTIGWHGRMLEKPEIEVAIMEINGLAYELLKRARRAEPEYS</sequence>